<gene>
    <name evidence="9" type="ORF">OCK74_11065</name>
</gene>
<evidence type="ECO:0000256" key="1">
    <source>
        <dbReference type="ARBA" id="ARBA00004141"/>
    </source>
</evidence>
<dbReference type="RefSeq" id="WP_279297099.1">
    <property type="nucleotide sequence ID" value="NZ_JAOTIF010000006.1"/>
</dbReference>
<evidence type="ECO:0000259" key="8">
    <source>
        <dbReference type="Pfam" id="PF02397"/>
    </source>
</evidence>
<dbReference type="PANTHER" id="PTHR30576">
    <property type="entry name" value="COLANIC BIOSYNTHESIS UDP-GLUCOSE LIPID CARRIER TRANSFERASE"/>
    <property type="match status" value="1"/>
</dbReference>
<accession>A0A9X2XNU4</accession>
<comment type="similarity">
    <text evidence="2">Belongs to the bacterial sugar transferase family.</text>
</comment>
<keyword evidence="3 9" id="KW-0808">Transferase</keyword>
<feature type="transmembrane region" description="Helical" evidence="7">
    <location>
        <begin position="9"/>
        <end position="27"/>
    </location>
</feature>
<keyword evidence="5 7" id="KW-1133">Transmembrane helix</keyword>
<evidence type="ECO:0000313" key="10">
    <source>
        <dbReference type="Proteomes" id="UP001155483"/>
    </source>
</evidence>
<dbReference type="AlphaFoldDB" id="A0A9X2XNU4"/>
<proteinExistence type="inferred from homology"/>
<dbReference type="NCBIfam" id="TIGR03025">
    <property type="entry name" value="EPS_sugtrans"/>
    <property type="match status" value="1"/>
</dbReference>
<name>A0A9X2XNU4_9BACT</name>
<sequence>MALKKNISPFWYAASDYVFSAITWAVFDSIRKALLPEDLPPVGNWLILLEVLYIPIGWLMLYFLSGNYQSLYKKSRLKEIITTFTSSLIGCTLLFFVLLVNDVYNYNYNYYYKAFGSLLALQFFLTTMGRLVILTLVKQQIRQGIVQFNSLLIGKGEQISKAFRLTKEQLAFAGYHYRGYLTLNEEPPQEDIDCLGTLNQLEQIIYYHQIDLVVLAFQKNNEALIQSIVNRLGEKDVAIKIQADDMDILAGSVKTSNVLSPLLIDLKTGLMPQWQQNFKRLFDISLSIIALILLSPFMLYVALKVRRSSAGPIILRQERIGYKGIPFCMYKFRSMHVDAEKDGPALSSDLDPRITPWGRIMRKWRLDELPQLWNVLRGDMSLVGPRPERKFFIDQITLQFPYYKYLLKVKPGLTSWGMVQFGYAENVQEMIQRSRFDLLYLENISLLLDFKIMLHTLRIIFLGKGK</sequence>
<evidence type="ECO:0000256" key="6">
    <source>
        <dbReference type="ARBA" id="ARBA00023136"/>
    </source>
</evidence>
<dbReference type="Pfam" id="PF13727">
    <property type="entry name" value="CoA_binding_3"/>
    <property type="match status" value="1"/>
</dbReference>
<evidence type="ECO:0000256" key="7">
    <source>
        <dbReference type="SAM" id="Phobius"/>
    </source>
</evidence>
<organism evidence="9 10">
    <name type="scientific">Paraflavisolibacter caeni</name>
    <dbReference type="NCBI Taxonomy" id="2982496"/>
    <lineage>
        <taxon>Bacteria</taxon>
        <taxon>Pseudomonadati</taxon>
        <taxon>Bacteroidota</taxon>
        <taxon>Chitinophagia</taxon>
        <taxon>Chitinophagales</taxon>
        <taxon>Chitinophagaceae</taxon>
        <taxon>Paraflavisolibacter</taxon>
    </lineage>
</organism>
<dbReference type="Proteomes" id="UP001155483">
    <property type="component" value="Unassembled WGS sequence"/>
</dbReference>
<feature type="transmembrane region" description="Helical" evidence="7">
    <location>
        <begin position="47"/>
        <end position="68"/>
    </location>
</feature>
<dbReference type="GO" id="GO:0016780">
    <property type="term" value="F:phosphotransferase activity, for other substituted phosphate groups"/>
    <property type="evidence" value="ECO:0007669"/>
    <property type="project" value="TreeGrafter"/>
</dbReference>
<protein>
    <submittedName>
        <fullName evidence="9">Sugar transferase</fullName>
    </submittedName>
</protein>
<dbReference type="GO" id="GO:0016020">
    <property type="term" value="C:membrane"/>
    <property type="evidence" value="ECO:0007669"/>
    <property type="project" value="UniProtKB-SubCell"/>
</dbReference>
<dbReference type="Pfam" id="PF02397">
    <property type="entry name" value="Bac_transf"/>
    <property type="match status" value="1"/>
</dbReference>
<feature type="transmembrane region" description="Helical" evidence="7">
    <location>
        <begin position="111"/>
        <end position="133"/>
    </location>
</feature>
<dbReference type="InterPro" id="IPR003362">
    <property type="entry name" value="Bact_transf"/>
</dbReference>
<dbReference type="PANTHER" id="PTHR30576:SF0">
    <property type="entry name" value="UNDECAPRENYL-PHOSPHATE N-ACETYLGALACTOSAMINYL 1-PHOSPHATE TRANSFERASE-RELATED"/>
    <property type="match status" value="1"/>
</dbReference>
<evidence type="ECO:0000256" key="3">
    <source>
        <dbReference type="ARBA" id="ARBA00022679"/>
    </source>
</evidence>
<feature type="domain" description="Bacterial sugar transferase" evidence="8">
    <location>
        <begin position="279"/>
        <end position="461"/>
    </location>
</feature>
<reference evidence="9" key="1">
    <citation type="submission" date="2022-09" db="EMBL/GenBank/DDBJ databases">
        <authorList>
            <person name="Yuan C."/>
            <person name="Ke Z."/>
        </authorList>
    </citation>
    <scope>NUCLEOTIDE SEQUENCE</scope>
    <source>
        <strain evidence="9">LB-8</strain>
    </source>
</reference>
<evidence type="ECO:0000313" key="9">
    <source>
        <dbReference type="EMBL" id="MCU7549658.1"/>
    </source>
</evidence>
<evidence type="ECO:0000256" key="2">
    <source>
        <dbReference type="ARBA" id="ARBA00006464"/>
    </source>
</evidence>
<evidence type="ECO:0000256" key="5">
    <source>
        <dbReference type="ARBA" id="ARBA00022989"/>
    </source>
</evidence>
<comment type="caution">
    <text evidence="9">The sequence shown here is derived from an EMBL/GenBank/DDBJ whole genome shotgun (WGS) entry which is preliminary data.</text>
</comment>
<dbReference type="EMBL" id="JAOTIF010000006">
    <property type="protein sequence ID" value="MCU7549658.1"/>
    <property type="molecule type" value="Genomic_DNA"/>
</dbReference>
<keyword evidence="10" id="KW-1185">Reference proteome</keyword>
<dbReference type="Gene3D" id="3.40.50.720">
    <property type="entry name" value="NAD(P)-binding Rossmann-like Domain"/>
    <property type="match status" value="1"/>
</dbReference>
<comment type="subcellular location">
    <subcellularLocation>
        <location evidence="1">Membrane</location>
        <topology evidence="1">Multi-pass membrane protein</topology>
    </subcellularLocation>
</comment>
<evidence type="ECO:0000256" key="4">
    <source>
        <dbReference type="ARBA" id="ARBA00022692"/>
    </source>
</evidence>
<keyword evidence="4 7" id="KW-0812">Transmembrane</keyword>
<feature type="transmembrane region" description="Helical" evidence="7">
    <location>
        <begin position="80"/>
        <end position="99"/>
    </location>
</feature>
<reference evidence="9" key="2">
    <citation type="submission" date="2023-04" db="EMBL/GenBank/DDBJ databases">
        <title>Paracnuella aquatica gen. nov., sp. nov., a member of the family Chitinophagaceae isolated from a hot spring.</title>
        <authorList>
            <person name="Wang C."/>
        </authorList>
    </citation>
    <scope>NUCLEOTIDE SEQUENCE</scope>
    <source>
        <strain evidence="9">LB-8</strain>
    </source>
</reference>
<keyword evidence="6 7" id="KW-0472">Membrane</keyword>
<feature type="transmembrane region" description="Helical" evidence="7">
    <location>
        <begin position="281"/>
        <end position="303"/>
    </location>
</feature>
<dbReference type="InterPro" id="IPR017475">
    <property type="entry name" value="EPS_sugar_tfrase"/>
</dbReference>